<dbReference type="Proteomes" id="UP000682416">
    <property type="component" value="Plasmid unnamed2"/>
</dbReference>
<accession>A0A975QMJ9</accession>
<dbReference type="AlphaFoldDB" id="A0A975QMJ9"/>
<proteinExistence type="predicted"/>
<protein>
    <recommendedName>
        <fullName evidence="4">HNH endonuclease</fullName>
    </recommendedName>
</protein>
<evidence type="ECO:0000313" key="2">
    <source>
        <dbReference type="EMBL" id="QVJ03484.1"/>
    </source>
</evidence>
<reference evidence="2" key="1">
    <citation type="submission" date="2021-05" db="EMBL/GenBank/DDBJ databases">
        <authorList>
            <person name="Kaiqin L."/>
            <person name="Jian G."/>
        </authorList>
    </citation>
    <scope>NUCLEOTIDE SEQUENCE</scope>
    <source>
        <strain evidence="2">HDS5</strain>
        <plasmid evidence="2">unnamed2</plasmid>
    </source>
</reference>
<gene>
    <name evidence="2" type="ORF">KGD82_27770</name>
</gene>
<evidence type="ECO:0000313" key="3">
    <source>
        <dbReference type="Proteomes" id="UP000682416"/>
    </source>
</evidence>
<keyword evidence="2" id="KW-0614">Plasmid</keyword>
<sequence>MKVALQPASLKTKSVLLHYQDTIDRPVDVSQYRSLMSSEFDTLMDLHPSGQVALWGLTPGKDNANVSKYNKLSADDYVFFYGEKRLYLGGYITHTFHNPELAKQLWTVDHRGQTWEHMYSLGSLRSFSVPIEEVRECLGVSSGFYVMNLYVADGEKAERLIELCNLTEPPSQRSRQRRRVRSKASTRPAPPASTGESDRRVEISYRTEQKRVRDWLLSITDAECALCGRHLPDEFLVAAHIKKRAQCTEEERHDVGNVAMLACALGCDKLFEEGYVAVGTQGQILVSPEVEHVPHLQVYVKEHLAGRRVSWHTGTRASYFAWHRTRTFVAGLAPLDQRPVLDSMAR</sequence>
<keyword evidence="3" id="KW-1185">Reference proteome</keyword>
<evidence type="ECO:0000256" key="1">
    <source>
        <dbReference type="SAM" id="MobiDB-lite"/>
    </source>
</evidence>
<dbReference type="KEGG" id="nec:KGD82_27770"/>
<dbReference type="EMBL" id="CP074403">
    <property type="protein sequence ID" value="QVJ03484.1"/>
    <property type="molecule type" value="Genomic_DNA"/>
</dbReference>
<name>A0A975QMJ9_9ACTN</name>
<geneLocation type="plasmid" evidence="2 3">
    <name>unnamed2</name>
</geneLocation>
<organism evidence="2 3">
    <name type="scientific">Nocardiopsis eucommiae</name>
    <dbReference type="NCBI Taxonomy" id="2831970"/>
    <lineage>
        <taxon>Bacteria</taxon>
        <taxon>Bacillati</taxon>
        <taxon>Actinomycetota</taxon>
        <taxon>Actinomycetes</taxon>
        <taxon>Streptosporangiales</taxon>
        <taxon>Nocardiopsidaceae</taxon>
        <taxon>Nocardiopsis</taxon>
    </lineage>
</organism>
<feature type="region of interest" description="Disordered" evidence="1">
    <location>
        <begin position="169"/>
        <end position="200"/>
    </location>
</feature>
<feature type="compositionally biased region" description="Basic residues" evidence="1">
    <location>
        <begin position="174"/>
        <end position="184"/>
    </location>
</feature>
<evidence type="ECO:0008006" key="4">
    <source>
        <dbReference type="Google" id="ProtNLM"/>
    </source>
</evidence>